<dbReference type="UniPathway" id="UPA00048">
    <property type="reaction ID" value="UER00073"/>
</dbReference>
<dbReference type="AlphaFoldDB" id="A0A0R1MWW0"/>
<evidence type="ECO:0000256" key="6">
    <source>
        <dbReference type="ARBA" id="ARBA00013053"/>
    </source>
</evidence>
<evidence type="ECO:0000256" key="3">
    <source>
        <dbReference type="ARBA" id="ARBA00004931"/>
    </source>
</evidence>
<dbReference type="RefSeq" id="WP_057820746.1">
    <property type="nucleotide sequence ID" value="NZ_AZEC01000008.1"/>
</dbReference>
<dbReference type="InterPro" id="IPR033939">
    <property type="entry name" value="BCAT_family"/>
</dbReference>
<dbReference type="EMBL" id="AZEC01000008">
    <property type="protein sequence ID" value="KRL12380.1"/>
    <property type="molecule type" value="Genomic_DNA"/>
</dbReference>
<comment type="caution">
    <text evidence="16">The sequence shown here is derived from an EMBL/GenBank/DDBJ whole genome shotgun (WGS) entry which is preliminary data.</text>
</comment>
<name>A0A0R1MWW0_9LACO</name>
<feature type="modified residue" description="N6-(pyridoxal phosphate)lysine" evidence="15">
    <location>
        <position position="186"/>
    </location>
</feature>
<dbReference type="Pfam" id="PF01063">
    <property type="entry name" value="Aminotran_4"/>
    <property type="match status" value="1"/>
</dbReference>
<keyword evidence="11" id="KW-0100">Branched-chain amino acid biosynthesis</keyword>
<evidence type="ECO:0000256" key="7">
    <source>
        <dbReference type="ARBA" id="ARBA00022576"/>
    </source>
</evidence>
<dbReference type="UniPathway" id="UPA00047">
    <property type="reaction ID" value="UER00058"/>
</dbReference>
<evidence type="ECO:0000256" key="1">
    <source>
        <dbReference type="ARBA" id="ARBA00001933"/>
    </source>
</evidence>
<dbReference type="FunFam" id="3.20.10.10:FF:000006">
    <property type="entry name" value="Branched-chain amino acid aminotransferase"/>
    <property type="match status" value="1"/>
</dbReference>
<dbReference type="NCBIfam" id="NF009897">
    <property type="entry name" value="PRK13357.1"/>
    <property type="match status" value="1"/>
</dbReference>
<dbReference type="OrthoDB" id="9804984at2"/>
<comment type="catalytic activity">
    <reaction evidence="12">
        <text>L-valine + 2-oxoglutarate = 3-methyl-2-oxobutanoate + L-glutamate</text>
        <dbReference type="Rhea" id="RHEA:24813"/>
        <dbReference type="ChEBI" id="CHEBI:11851"/>
        <dbReference type="ChEBI" id="CHEBI:16810"/>
        <dbReference type="ChEBI" id="CHEBI:29985"/>
        <dbReference type="ChEBI" id="CHEBI:57762"/>
        <dbReference type="EC" id="2.6.1.42"/>
    </reaction>
</comment>
<dbReference type="UniPathway" id="UPA00049">
    <property type="reaction ID" value="UER00062"/>
</dbReference>
<dbReference type="InterPro" id="IPR043131">
    <property type="entry name" value="BCAT-like_N"/>
</dbReference>
<evidence type="ECO:0000313" key="16">
    <source>
        <dbReference type="EMBL" id="KRL12380.1"/>
    </source>
</evidence>
<comment type="pathway">
    <text evidence="2">Amino-acid biosynthesis; L-isoleucine biosynthesis; L-isoleucine from 2-oxobutanoate: step 4/4.</text>
</comment>
<evidence type="ECO:0000256" key="12">
    <source>
        <dbReference type="ARBA" id="ARBA00048212"/>
    </source>
</evidence>
<comment type="similarity">
    <text evidence="5">Belongs to the class-IV pyridoxal-phosphate-dependent aminotransferase family.</text>
</comment>
<evidence type="ECO:0000313" key="17">
    <source>
        <dbReference type="Proteomes" id="UP000051330"/>
    </source>
</evidence>
<evidence type="ECO:0000256" key="2">
    <source>
        <dbReference type="ARBA" id="ARBA00004824"/>
    </source>
</evidence>
<dbReference type="InterPro" id="IPR036038">
    <property type="entry name" value="Aminotransferase-like"/>
</dbReference>
<comment type="cofactor">
    <cofactor evidence="1">
        <name>pyridoxal 5'-phosphate</name>
        <dbReference type="ChEBI" id="CHEBI:597326"/>
    </cofactor>
</comment>
<evidence type="ECO:0000256" key="8">
    <source>
        <dbReference type="ARBA" id="ARBA00022605"/>
    </source>
</evidence>
<dbReference type="GO" id="GO:0009099">
    <property type="term" value="P:L-valine biosynthetic process"/>
    <property type="evidence" value="ECO:0007669"/>
    <property type="project" value="UniProtKB-UniPathway"/>
</dbReference>
<dbReference type="PATRIC" id="fig|1423792.3.peg.3043"/>
<keyword evidence="10" id="KW-0663">Pyridoxal phosphate</keyword>
<accession>A0A0R1MWW0</accession>
<sequence>MIADPKTIDWQALGFNYMQLPYRFEAHWRDGAWDKGGLTQDPNMTMNEGSPILHYGQGAFEGLKAYRTKTGAIQLFRPDQNAQRMEHAADRLLMPHYPVADFIDAVKQVVIANQDFVPPYGTGATLYIRPILIGVGENIGVEPAQEYTFRIFVTPVGPYFKGGLTPTNFLVVDYDRAAHNGTGQSKVGGNYAASLLAGKTAHEHHFSDAIYLDPRHHKYIEEVGSANFLAFTKDGKTLKTPKSPSILPSITKYSSLYLAEHVLGMKTEETHISIDDLDEFGEAAACGTAAVISPIAGIQYGDHYHVFYDEKKVGPITHKLYDLLTGIQFGDVQAPKGWIVPVTD</sequence>
<keyword evidence="17" id="KW-1185">Reference proteome</keyword>
<dbReference type="Gene3D" id="3.30.470.10">
    <property type="match status" value="1"/>
</dbReference>
<evidence type="ECO:0000256" key="11">
    <source>
        <dbReference type="ARBA" id="ARBA00023304"/>
    </source>
</evidence>
<protein>
    <recommendedName>
        <fullName evidence="6">branched-chain-amino-acid transaminase</fullName>
        <ecNumber evidence="6">2.6.1.42</ecNumber>
    </recommendedName>
</protein>
<dbReference type="GO" id="GO:0009097">
    <property type="term" value="P:isoleucine biosynthetic process"/>
    <property type="evidence" value="ECO:0007669"/>
    <property type="project" value="UniProtKB-UniPathway"/>
</dbReference>
<evidence type="ECO:0000256" key="14">
    <source>
        <dbReference type="ARBA" id="ARBA00049229"/>
    </source>
</evidence>
<dbReference type="Gene3D" id="3.20.10.10">
    <property type="entry name" value="D-amino Acid Aminotransferase, subunit A, domain 2"/>
    <property type="match status" value="1"/>
</dbReference>
<gene>
    <name evidence="16" type="ORF">FD09_GL002960</name>
</gene>
<evidence type="ECO:0000256" key="15">
    <source>
        <dbReference type="PIRSR" id="PIRSR006468-1"/>
    </source>
</evidence>
<comment type="pathway">
    <text evidence="3">Amino-acid biosynthesis; L-valine biosynthesis; L-valine from pyruvate: step 4/4.</text>
</comment>
<dbReference type="STRING" id="1423792.FD09_GL002960"/>
<evidence type="ECO:0000256" key="4">
    <source>
        <dbReference type="ARBA" id="ARBA00005072"/>
    </source>
</evidence>
<evidence type="ECO:0000256" key="5">
    <source>
        <dbReference type="ARBA" id="ARBA00009320"/>
    </source>
</evidence>
<evidence type="ECO:0000256" key="13">
    <source>
        <dbReference type="ARBA" id="ARBA00048798"/>
    </source>
</evidence>
<evidence type="ECO:0000256" key="9">
    <source>
        <dbReference type="ARBA" id="ARBA00022679"/>
    </source>
</evidence>
<dbReference type="GO" id="GO:0004084">
    <property type="term" value="F:branched-chain-amino-acid transaminase activity"/>
    <property type="evidence" value="ECO:0007669"/>
    <property type="project" value="UniProtKB-EC"/>
</dbReference>
<reference evidence="16 17" key="1">
    <citation type="journal article" date="2015" name="Genome Announc.">
        <title>Expanding the biotechnology potential of lactobacilli through comparative genomics of 213 strains and associated genera.</title>
        <authorList>
            <person name="Sun Z."/>
            <person name="Harris H.M."/>
            <person name="McCann A."/>
            <person name="Guo C."/>
            <person name="Argimon S."/>
            <person name="Zhang W."/>
            <person name="Yang X."/>
            <person name="Jeffery I.B."/>
            <person name="Cooney J.C."/>
            <person name="Kagawa T.F."/>
            <person name="Liu W."/>
            <person name="Song Y."/>
            <person name="Salvetti E."/>
            <person name="Wrobel A."/>
            <person name="Rasinkangas P."/>
            <person name="Parkhill J."/>
            <person name="Rea M.C."/>
            <person name="O'Sullivan O."/>
            <person name="Ritari J."/>
            <person name="Douillard F.P."/>
            <person name="Paul Ross R."/>
            <person name="Yang R."/>
            <person name="Briner A.E."/>
            <person name="Felis G.E."/>
            <person name="de Vos W.M."/>
            <person name="Barrangou R."/>
            <person name="Klaenhammer T.R."/>
            <person name="Caufield P.W."/>
            <person name="Cui Y."/>
            <person name="Zhang H."/>
            <person name="O'Toole P.W."/>
        </authorList>
    </citation>
    <scope>NUCLEOTIDE SEQUENCE [LARGE SCALE GENOMIC DNA]</scope>
    <source>
        <strain evidence="16 17">DSM 12744</strain>
    </source>
</reference>
<comment type="pathway">
    <text evidence="4">Amino-acid biosynthesis; L-leucine biosynthesis; L-leucine from 3-methyl-2-oxobutanoate: step 4/4.</text>
</comment>
<dbReference type="CDD" id="cd01557">
    <property type="entry name" value="BCAT_beta_family"/>
    <property type="match status" value="1"/>
</dbReference>
<dbReference type="Proteomes" id="UP000051330">
    <property type="component" value="Unassembled WGS sequence"/>
</dbReference>
<dbReference type="GO" id="GO:0009098">
    <property type="term" value="P:L-leucine biosynthetic process"/>
    <property type="evidence" value="ECO:0007669"/>
    <property type="project" value="UniProtKB-UniPathway"/>
</dbReference>
<proteinExistence type="inferred from homology"/>
<keyword evidence="9 16" id="KW-0808">Transferase</keyword>
<dbReference type="PANTHER" id="PTHR42825:SF2">
    <property type="entry name" value="BRANCHED-CHAIN-AMINO-ACID AMINOTRANSFERASE 3, CHLOROPLASTIC-RELATED"/>
    <property type="match status" value="1"/>
</dbReference>
<dbReference type="SUPFAM" id="SSF56752">
    <property type="entry name" value="D-aminoacid aminotransferase-like PLP-dependent enzymes"/>
    <property type="match status" value="1"/>
</dbReference>
<dbReference type="EC" id="2.6.1.42" evidence="6"/>
<keyword evidence="8" id="KW-0028">Amino-acid biosynthesis</keyword>
<dbReference type="NCBIfam" id="TIGR01123">
    <property type="entry name" value="ilvE_II"/>
    <property type="match status" value="1"/>
</dbReference>
<dbReference type="InterPro" id="IPR043132">
    <property type="entry name" value="BCAT-like_C"/>
</dbReference>
<dbReference type="PIRSF" id="PIRSF006468">
    <property type="entry name" value="BCAT1"/>
    <property type="match status" value="1"/>
</dbReference>
<evidence type="ECO:0000256" key="10">
    <source>
        <dbReference type="ARBA" id="ARBA00022898"/>
    </source>
</evidence>
<comment type="catalytic activity">
    <reaction evidence="14">
        <text>L-leucine + 2-oxoglutarate = 4-methyl-2-oxopentanoate + L-glutamate</text>
        <dbReference type="Rhea" id="RHEA:18321"/>
        <dbReference type="ChEBI" id="CHEBI:16810"/>
        <dbReference type="ChEBI" id="CHEBI:17865"/>
        <dbReference type="ChEBI" id="CHEBI:29985"/>
        <dbReference type="ChEBI" id="CHEBI:57427"/>
        <dbReference type="EC" id="2.6.1.42"/>
    </reaction>
</comment>
<dbReference type="PANTHER" id="PTHR42825">
    <property type="entry name" value="AMINO ACID AMINOTRANSFERASE"/>
    <property type="match status" value="1"/>
</dbReference>
<organism evidence="16 17">
    <name type="scientific">Schleiferilactobacillus perolens DSM 12744</name>
    <dbReference type="NCBI Taxonomy" id="1423792"/>
    <lineage>
        <taxon>Bacteria</taxon>
        <taxon>Bacillati</taxon>
        <taxon>Bacillota</taxon>
        <taxon>Bacilli</taxon>
        <taxon>Lactobacillales</taxon>
        <taxon>Lactobacillaceae</taxon>
        <taxon>Schleiferilactobacillus</taxon>
    </lineage>
</organism>
<dbReference type="InterPro" id="IPR005786">
    <property type="entry name" value="B_amino_transII"/>
</dbReference>
<dbReference type="InterPro" id="IPR001544">
    <property type="entry name" value="Aminotrans_IV"/>
</dbReference>
<keyword evidence="7 16" id="KW-0032">Aminotransferase</keyword>
<comment type="catalytic activity">
    <reaction evidence="13">
        <text>L-isoleucine + 2-oxoglutarate = (S)-3-methyl-2-oxopentanoate + L-glutamate</text>
        <dbReference type="Rhea" id="RHEA:24801"/>
        <dbReference type="ChEBI" id="CHEBI:16810"/>
        <dbReference type="ChEBI" id="CHEBI:29985"/>
        <dbReference type="ChEBI" id="CHEBI:35146"/>
        <dbReference type="ChEBI" id="CHEBI:58045"/>
        <dbReference type="EC" id="2.6.1.42"/>
    </reaction>
</comment>
<dbReference type="FunFam" id="3.30.470.10:FF:000004">
    <property type="entry name" value="Branched-chain-amino-acid aminotransferase"/>
    <property type="match status" value="1"/>
</dbReference>